<evidence type="ECO:0000313" key="3">
    <source>
        <dbReference type="Proteomes" id="UP000290889"/>
    </source>
</evidence>
<accession>A0A411E8C6</accession>
<keyword evidence="1" id="KW-0812">Transmembrane</keyword>
<protein>
    <submittedName>
        <fullName evidence="2">Uncharacterized protein</fullName>
    </submittedName>
</protein>
<keyword evidence="1" id="KW-0472">Membrane</keyword>
<evidence type="ECO:0000313" key="2">
    <source>
        <dbReference type="EMBL" id="QBA63966.1"/>
    </source>
</evidence>
<evidence type="ECO:0000256" key="1">
    <source>
        <dbReference type="SAM" id="Phobius"/>
    </source>
</evidence>
<sequence length="332" mass="39413">MIKFYRKIRQKLLSENKFGKYLAYAIGEIVLVVIGILIALYINNRNQIRLFEERTDILMNEVLLDLENLIKASNYQLDFYSNKQIIFDLILNNKLTYDDYSSNKYPNLSTATTWYNGGLKQRMAYDNLTKEINAIPEKYKPVFKDLSLLYSNKFNENYRDLIENMSNENMKKRADKYEWYSYSGSYSENKEMFDYMLNDYLYKNEVKHYATIVNFHIGYILGDKNRAQKSYKEISTLLNKPIDDDIIDYNLDLFKNLVGEWETEMAPGIIVTVYEDKKRLFYKDNIDSIVGQFHIISNKKLINENRVFFTIVNEQDEIVVKQTGGINWKKVK</sequence>
<dbReference type="Proteomes" id="UP000290889">
    <property type="component" value="Chromosome"/>
</dbReference>
<dbReference type="KEGG" id="mur:EQY75_05090"/>
<dbReference type="EMBL" id="CP035544">
    <property type="protein sequence ID" value="QBA63966.1"/>
    <property type="molecule type" value="Genomic_DNA"/>
</dbReference>
<dbReference type="OrthoDB" id="1414794at2"/>
<gene>
    <name evidence="2" type="ORF">EQY75_05090</name>
</gene>
<name>A0A411E8C6_9FLAO</name>
<keyword evidence="3" id="KW-1185">Reference proteome</keyword>
<reference evidence="2 3" key="1">
    <citation type="submission" date="2019-01" db="EMBL/GenBank/DDBJ databases">
        <title>Muriicola soli sp. nov., isolated from soil.</title>
        <authorList>
            <person name="Kang H.J."/>
            <person name="Kim S.B."/>
        </authorList>
    </citation>
    <scope>NUCLEOTIDE SEQUENCE [LARGE SCALE GENOMIC DNA]</scope>
    <source>
        <strain evidence="2 3">MMS17-SY002</strain>
    </source>
</reference>
<keyword evidence="1" id="KW-1133">Transmembrane helix</keyword>
<organism evidence="2 3">
    <name type="scientific">Muriicola soli</name>
    <dbReference type="NCBI Taxonomy" id="2507538"/>
    <lineage>
        <taxon>Bacteria</taxon>
        <taxon>Pseudomonadati</taxon>
        <taxon>Bacteroidota</taxon>
        <taxon>Flavobacteriia</taxon>
        <taxon>Flavobacteriales</taxon>
        <taxon>Flavobacteriaceae</taxon>
        <taxon>Muriicola</taxon>
    </lineage>
</organism>
<dbReference type="RefSeq" id="WP_129603452.1">
    <property type="nucleotide sequence ID" value="NZ_CP035544.1"/>
</dbReference>
<dbReference type="AlphaFoldDB" id="A0A411E8C6"/>
<proteinExistence type="predicted"/>
<feature type="transmembrane region" description="Helical" evidence="1">
    <location>
        <begin position="21"/>
        <end position="42"/>
    </location>
</feature>